<protein>
    <submittedName>
        <fullName evidence="1">Oxalurate catabolism protein HpxZ</fullName>
    </submittedName>
</protein>
<proteinExistence type="predicted"/>
<gene>
    <name evidence="1" type="primary">hpxZ</name>
    <name evidence="1" type="ORF">SNE35_16995</name>
</gene>
<dbReference type="EMBL" id="JAXCLA010000005">
    <property type="protein sequence ID" value="MDY0746218.1"/>
    <property type="molecule type" value="Genomic_DNA"/>
</dbReference>
<accession>A0ABU5DIT4</accession>
<sequence length="128" mass="14390">MTLDDPAVLAEVTTLFHAYETALMSNDVEALTGFFWDDARLTRYGIADRQLGIDEMRAFRAATPPPDFTRRLENLRISVFGPDTAVAQVEFVRSDTPLRGFQTQTWVRLPQCGWRIVAAHVSMIPFGG</sequence>
<dbReference type="Proteomes" id="UP001285263">
    <property type="component" value="Unassembled WGS sequence"/>
</dbReference>
<keyword evidence="2" id="KW-1185">Reference proteome</keyword>
<dbReference type="InterPro" id="IPR024507">
    <property type="entry name" value="AtzH-like"/>
</dbReference>
<dbReference type="Pfam" id="PF11533">
    <property type="entry name" value="AtzH-like"/>
    <property type="match status" value="1"/>
</dbReference>
<dbReference type="RefSeq" id="WP_320424113.1">
    <property type="nucleotide sequence ID" value="NZ_JAXCLA010000005.1"/>
</dbReference>
<dbReference type="Gene3D" id="3.10.450.50">
    <property type="match status" value="1"/>
</dbReference>
<name>A0ABU5DIT4_9BURK</name>
<dbReference type="NCBIfam" id="NF033625">
    <property type="entry name" value="HpxZ"/>
    <property type="match status" value="1"/>
</dbReference>
<comment type="caution">
    <text evidence="1">The sequence shown here is derived from an EMBL/GenBank/DDBJ whole genome shotgun (WGS) entry which is preliminary data.</text>
</comment>
<dbReference type="SUPFAM" id="SSF54427">
    <property type="entry name" value="NTF2-like"/>
    <property type="match status" value="1"/>
</dbReference>
<dbReference type="InterPro" id="IPR032710">
    <property type="entry name" value="NTF2-like_dom_sf"/>
</dbReference>
<evidence type="ECO:0000313" key="2">
    <source>
        <dbReference type="Proteomes" id="UP001285263"/>
    </source>
</evidence>
<organism evidence="1 2">
    <name type="scientific">Roseateles agri</name>
    <dbReference type="NCBI Taxonomy" id="3098619"/>
    <lineage>
        <taxon>Bacteria</taxon>
        <taxon>Pseudomonadati</taxon>
        <taxon>Pseudomonadota</taxon>
        <taxon>Betaproteobacteria</taxon>
        <taxon>Burkholderiales</taxon>
        <taxon>Sphaerotilaceae</taxon>
        <taxon>Roseateles</taxon>
    </lineage>
</organism>
<evidence type="ECO:0000313" key="1">
    <source>
        <dbReference type="EMBL" id="MDY0746218.1"/>
    </source>
</evidence>
<dbReference type="CDD" id="cd00531">
    <property type="entry name" value="NTF2_like"/>
    <property type="match status" value="1"/>
</dbReference>
<reference evidence="1 2" key="1">
    <citation type="submission" date="2023-11" db="EMBL/GenBank/DDBJ databases">
        <title>Paucibacter sp. nov., isolated from fresh soil in Korea.</title>
        <authorList>
            <person name="Le N.T.T."/>
        </authorList>
    </citation>
    <scope>NUCLEOTIDE SEQUENCE [LARGE SCALE GENOMIC DNA]</scope>
    <source>
        <strain evidence="1 2">R3-3</strain>
    </source>
</reference>